<protein>
    <submittedName>
        <fullName evidence="3">Phosphotyrosine protein phosphatase</fullName>
    </submittedName>
</protein>
<dbReference type="Gene3D" id="1.10.10.10">
    <property type="entry name" value="Winged helix-like DNA-binding domain superfamily/Winged helix DNA-binding domain"/>
    <property type="match status" value="1"/>
</dbReference>
<comment type="caution">
    <text evidence="3">The sequence shown here is derived from an EMBL/GenBank/DDBJ whole genome shotgun (WGS) entry which is preliminary data.</text>
</comment>
<dbReference type="SMART" id="SM00226">
    <property type="entry name" value="LMWPc"/>
    <property type="match status" value="1"/>
</dbReference>
<dbReference type="CDD" id="cd00090">
    <property type="entry name" value="HTH_ARSR"/>
    <property type="match status" value="1"/>
</dbReference>
<dbReference type="InterPro" id="IPR011991">
    <property type="entry name" value="ArsR-like_HTH"/>
</dbReference>
<gene>
    <name evidence="3" type="ORF">C9I94_03450</name>
</gene>
<dbReference type="PANTHER" id="PTHR43428:SF1">
    <property type="entry name" value="ARSENATE REDUCTASE"/>
    <property type="match status" value="1"/>
</dbReference>
<dbReference type="AlphaFoldDB" id="A0A2T3PCW6"/>
<dbReference type="NCBIfam" id="NF033788">
    <property type="entry name" value="HTH_metalloreg"/>
    <property type="match status" value="1"/>
</dbReference>
<dbReference type="Pfam" id="PF01022">
    <property type="entry name" value="HTH_5"/>
    <property type="match status" value="1"/>
</dbReference>
<dbReference type="PROSITE" id="PS50987">
    <property type="entry name" value="HTH_ARSR_2"/>
    <property type="match status" value="1"/>
</dbReference>
<evidence type="ECO:0000259" key="2">
    <source>
        <dbReference type="PROSITE" id="PS50987"/>
    </source>
</evidence>
<dbReference type="OrthoDB" id="9793058at2"/>
<dbReference type="InterPro" id="IPR001845">
    <property type="entry name" value="HTH_ArsR_DNA-bd_dom"/>
</dbReference>
<reference evidence="3 4" key="1">
    <citation type="submission" date="2018-01" db="EMBL/GenBank/DDBJ databases">
        <title>Whole genome sequencing of Histamine producing bacteria.</title>
        <authorList>
            <person name="Butler K."/>
        </authorList>
    </citation>
    <scope>NUCLEOTIDE SEQUENCE [LARGE SCALE GENOMIC DNA]</scope>
    <source>
        <strain evidence="3 4">DSM 24669</strain>
    </source>
</reference>
<dbReference type="SUPFAM" id="SSF52788">
    <property type="entry name" value="Phosphotyrosine protein phosphatases I"/>
    <property type="match status" value="1"/>
</dbReference>
<dbReference type="SUPFAM" id="SSF46785">
    <property type="entry name" value="Winged helix' DNA-binding domain"/>
    <property type="match status" value="1"/>
</dbReference>
<dbReference type="EMBL" id="PYLZ01000001">
    <property type="protein sequence ID" value="PSW27048.1"/>
    <property type="molecule type" value="Genomic_DNA"/>
</dbReference>
<evidence type="ECO:0000256" key="1">
    <source>
        <dbReference type="ARBA" id="ARBA00022849"/>
    </source>
</evidence>
<proteinExistence type="predicted"/>
<dbReference type="InterPro" id="IPR036196">
    <property type="entry name" value="Ptyr_pPase_sf"/>
</dbReference>
<dbReference type="CDD" id="cd16345">
    <property type="entry name" value="LMWP_ArsC"/>
    <property type="match status" value="1"/>
</dbReference>
<dbReference type="InterPro" id="IPR023485">
    <property type="entry name" value="Ptyr_pPase"/>
</dbReference>
<dbReference type="GO" id="GO:0003700">
    <property type="term" value="F:DNA-binding transcription factor activity"/>
    <property type="evidence" value="ECO:0007669"/>
    <property type="project" value="InterPro"/>
</dbReference>
<feature type="domain" description="HTH arsR-type" evidence="2">
    <location>
        <begin position="133"/>
        <end position="234"/>
    </location>
</feature>
<accession>A0A2T3PCW6</accession>
<dbReference type="SMART" id="SM00418">
    <property type="entry name" value="HTH_ARSR"/>
    <property type="match status" value="1"/>
</dbReference>
<name>A0A2T3PCW6_9GAMM</name>
<dbReference type="InterPro" id="IPR036388">
    <property type="entry name" value="WH-like_DNA-bd_sf"/>
</dbReference>
<keyword evidence="4" id="KW-1185">Reference proteome</keyword>
<evidence type="ECO:0000313" key="4">
    <source>
        <dbReference type="Proteomes" id="UP000240481"/>
    </source>
</evidence>
<keyword evidence="1" id="KW-0059">Arsenical resistance</keyword>
<dbReference type="GO" id="GO:0046685">
    <property type="term" value="P:response to arsenic-containing substance"/>
    <property type="evidence" value="ECO:0007669"/>
    <property type="project" value="UniProtKB-KW"/>
</dbReference>
<dbReference type="PRINTS" id="PR00778">
    <property type="entry name" value="HTHARSR"/>
</dbReference>
<evidence type="ECO:0000313" key="3">
    <source>
        <dbReference type="EMBL" id="PSW27048.1"/>
    </source>
</evidence>
<organism evidence="3 4">
    <name type="scientific">Photobacterium swingsii</name>
    <dbReference type="NCBI Taxonomy" id="680026"/>
    <lineage>
        <taxon>Bacteria</taxon>
        <taxon>Pseudomonadati</taxon>
        <taxon>Pseudomonadota</taxon>
        <taxon>Gammaproteobacteria</taxon>
        <taxon>Vibrionales</taxon>
        <taxon>Vibrionaceae</taxon>
        <taxon>Photobacterium</taxon>
    </lineage>
</organism>
<dbReference type="Proteomes" id="UP000240481">
    <property type="component" value="Unassembled WGS sequence"/>
</dbReference>
<dbReference type="InterPro" id="IPR036390">
    <property type="entry name" value="WH_DNA-bd_sf"/>
</dbReference>
<dbReference type="PANTHER" id="PTHR43428">
    <property type="entry name" value="ARSENATE REDUCTASE"/>
    <property type="match status" value="1"/>
</dbReference>
<dbReference type="Gene3D" id="3.40.50.2300">
    <property type="match status" value="1"/>
</dbReference>
<dbReference type="Pfam" id="PF01451">
    <property type="entry name" value="LMWPc"/>
    <property type="match status" value="1"/>
</dbReference>
<sequence length="275" mass="31505">MKRILFLCTGNSARSQLAEAIMRDMAGDEYMVMSAGMRPEGVDPRVYEVLDHMKISSDHLKSVTAESYQDQHFDVVITLCDKASNECELFTDSDALIHWDFKDPKQQAGSESFFETAEQLKSKIALFLLLNGEQTSPTIGPVELFKIMSDPLRLRILMLIEDEYALSVSDLTKVLEVSQPKVSRHLALLRDAGILNDHREGQWIYYHFPTSLPKWITHVLATVRNGNSAMINQEKIRLMQLKDRRKPQLSKSHTFSGLSEKYQHHLAKKELQNRN</sequence>